<dbReference type="InterPro" id="IPR052746">
    <property type="entry name" value="MlaB_ABC_Transporter"/>
</dbReference>
<evidence type="ECO:0000313" key="2">
    <source>
        <dbReference type="EMBL" id="KAA1420828.1"/>
    </source>
</evidence>
<feature type="domain" description="STAS" evidence="1">
    <location>
        <begin position="1"/>
        <end position="103"/>
    </location>
</feature>
<reference evidence="2 3" key="1">
    <citation type="submission" date="2019-09" db="EMBL/GenBank/DDBJ databases">
        <title>Nocardioides panacisoli sp. nov., isolated from the soil of a ginseng field.</title>
        <authorList>
            <person name="Cho C."/>
        </authorList>
    </citation>
    <scope>NUCLEOTIDE SEQUENCE [LARGE SCALE GENOMIC DNA]</scope>
    <source>
        <strain evidence="2 3">BN130099</strain>
    </source>
</reference>
<dbReference type="Pfam" id="PF13466">
    <property type="entry name" value="STAS_2"/>
    <property type="match status" value="1"/>
</dbReference>
<dbReference type="InterPro" id="IPR036513">
    <property type="entry name" value="STAS_dom_sf"/>
</dbReference>
<dbReference type="Gene3D" id="3.30.750.24">
    <property type="entry name" value="STAS domain"/>
    <property type="match status" value="1"/>
</dbReference>
<organism evidence="2 3">
    <name type="scientific">Nocardioides humilatus</name>
    <dbReference type="NCBI Taxonomy" id="2607660"/>
    <lineage>
        <taxon>Bacteria</taxon>
        <taxon>Bacillati</taxon>
        <taxon>Actinomycetota</taxon>
        <taxon>Actinomycetes</taxon>
        <taxon>Propionibacteriales</taxon>
        <taxon>Nocardioidaceae</taxon>
        <taxon>Nocardioides</taxon>
    </lineage>
</organism>
<reference evidence="2 3" key="2">
    <citation type="submission" date="2019-09" db="EMBL/GenBank/DDBJ databases">
        <authorList>
            <person name="Jin C."/>
        </authorList>
    </citation>
    <scope>NUCLEOTIDE SEQUENCE [LARGE SCALE GENOMIC DNA]</scope>
    <source>
        <strain evidence="2 3">BN130099</strain>
    </source>
</reference>
<protein>
    <submittedName>
        <fullName evidence="2">STAS domain-containing protein</fullName>
    </submittedName>
</protein>
<dbReference type="EMBL" id="VUJV01000001">
    <property type="protein sequence ID" value="KAA1420828.1"/>
    <property type="molecule type" value="Genomic_DNA"/>
</dbReference>
<name>A0A5B1LL20_9ACTN</name>
<dbReference type="InterPro" id="IPR058548">
    <property type="entry name" value="MlaB-like_STAS"/>
</dbReference>
<dbReference type="InterPro" id="IPR002645">
    <property type="entry name" value="STAS_dom"/>
</dbReference>
<dbReference type="AlphaFoldDB" id="A0A5B1LL20"/>
<evidence type="ECO:0000259" key="1">
    <source>
        <dbReference type="PROSITE" id="PS50801"/>
    </source>
</evidence>
<sequence length="103" mass="11485">MQIMADGPTLVLSGDFDVRSTSQVRNAVYDHLRSNDEGAITIDLTEVDTVDLTALKVLAVASRFALRDGQRMVLRGSCPAVRRMLHLTHLIRFFEIEREAISA</sequence>
<comment type="caution">
    <text evidence="2">The sequence shown here is derived from an EMBL/GenBank/DDBJ whole genome shotgun (WGS) entry which is preliminary data.</text>
</comment>
<evidence type="ECO:0000313" key="3">
    <source>
        <dbReference type="Proteomes" id="UP000325003"/>
    </source>
</evidence>
<dbReference type="RefSeq" id="WP_149726288.1">
    <property type="nucleotide sequence ID" value="NZ_VUJV01000001.1"/>
</dbReference>
<dbReference type="PANTHER" id="PTHR35849">
    <property type="entry name" value="BLR2341 PROTEIN"/>
    <property type="match status" value="1"/>
</dbReference>
<gene>
    <name evidence="2" type="ORF">F0U44_00290</name>
</gene>
<dbReference type="PANTHER" id="PTHR35849:SF2">
    <property type="entry name" value="BLR2341 PROTEIN"/>
    <property type="match status" value="1"/>
</dbReference>
<dbReference type="CDD" id="cd07043">
    <property type="entry name" value="STAS_anti-anti-sigma_factors"/>
    <property type="match status" value="1"/>
</dbReference>
<dbReference type="PROSITE" id="PS50801">
    <property type="entry name" value="STAS"/>
    <property type="match status" value="1"/>
</dbReference>
<proteinExistence type="predicted"/>
<accession>A0A5B1LL20</accession>
<dbReference type="Proteomes" id="UP000325003">
    <property type="component" value="Unassembled WGS sequence"/>
</dbReference>
<keyword evidence="3" id="KW-1185">Reference proteome</keyword>
<dbReference type="SUPFAM" id="SSF52091">
    <property type="entry name" value="SpoIIaa-like"/>
    <property type="match status" value="1"/>
</dbReference>